<reference evidence="8 9" key="1">
    <citation type="submission" date="2020-02" db="EMBL/GenBank/DDBJ databases">
        <title>Balneolaceae bacterium YR4-1, complete genome.</title>
        <authorList>
            <person name="Li Y."/>
            <person name="Wu S."/>
        </authorList>
    </citation>
    <scope>NUCLEOTIDE SEQUENCE [LARGE SCALE GENOMIC DNA]</scope>
    <source>
        <strain evidence="8 9">YR4-1</strain>
    </source>
</reference>
<dbReference type="GO" id="GO:0009234">
    <property type="term" value="P:menaquinone biosynthetic process"/>
    <property type="evidence" value="ECO:0007669"/>
    <property type="project" value="UniProtKB-UniRule"/>
</dbReference>
<comment type="subunit">
    <text evidence="6">Homodimer.</text>
</comment>
<dbReference type="InterPro" id="IPR004433">
    <property type="entry name" value="MenaQ_synth_MenD"/>
</dbReference>
<dbReference type="CDD" id="cd07037">
    <property type="entry name" value="TPP_PYR_MenD"/>
    <property type="match status" value="1"/>
</dbReference>
<evidence type="ECO:0000256" key="4">
    <source>
        <dbReference type="ARBA" id="ARBA00023052"/>
    </source>
</evidence>
<dbReference type="GO" id="GO:0070204">
    <property type="term" value="F:2-succinyl-5-enolpyruvyl-6-hydroxy-3-cyclohexene-1-carboxylic-acid synthase activity"/>
    <property type="evidence" value="ECO:0007669"/>
    <property type="project" value="UniProtKB-UniRule"/>
</dbReference>
<dbReference type="EC" id="2.2.1.9" evidence="6"/>
<dbReference type="NCBIfam" id="TIGR00173">
    <property type="entry name" value="menD"/>
    <property type="match status" value="1"/>
</dbReference>
<dbReference type="PIRSF" id="PIRSF004983">
    <property type="entry name" value="MenD"/>
    <property type="match status" value="1"/>
</dbReference>
<comment type="cofactor">
    <cofactor evidence="6">
        <name>thiamine diphosphate</name>
        <dbReference type="ChEBI" id="CHEBI:58937"/>
    </cofactor>
    <text evidence="6">Binds 1 thiamine pyrophosphate per subunit.</text>
</comment>
<dbReference type="CDD" id="cd02009">
    <property type="entry name" value="TPP_SHCHC_synthase"/>
    <property type="match status" value="1"/>
</dbReference>
<comment type="pathway">
    <text evidence="6">Quinol/quinone metabolism; 1,4-dihydroxy-2-naphthoate biosynthesis; 1,4-dihydroxy-2-naphthoate from chorismate: step 2/7.</text>
</comment>
<dbReference type="Gene3D" id="3.40.50.1220">
    <property type="entry name" value="TPP-binding domain"/>
    <property type="match status" value="1"/>
</dbReference>
<organism evidence="8 9">
    <name type="scientific">Halalkalibaculum roseum</name>
    <dbReference type="NCBI Taxonomy" id="2709311"/>
    <lineage>
        <taxon>Bacteria</taxon>
        <taxon>Pseudomonadati</taxon>
        <taxon>Balneolota</taxon>
        <taxon>Balneolia</taxon>
        <taxon>Balneolales</taxon>
        <taxon>Balneolaceae</taxon>
        <taxon>Halalkalibaculum</taxon>
    </lineage>
</organism>
<dbReference type="UniPathway" id="UPA00079"/>
<protein>
    <recommendedName>
        <fullName evidence="6">2-succinyl-5-enolpyruvyl-6-hydroxy-3-cyclohexene-1-carboxylate synthase</fullName>
        <shortName evidence="6">SEPHCHC synthase</shortName>
        <ecNumber evidence="6">2.2.1.9</ecNumber>
    </recommendedName>
    <alternativeName>
        <fullName evidence="6">Menaquinone biosynthesis protein MenD</fullName>
    </alternativeName>
</protein>
<dbReference type="InterPro" id="IPR029061">
    <property type="entry name" value="THDP-binding"/>
</dbReference>
<keyword evidence="3 6" id="KW-0460">Magnesium</keyword>
<evidence type="ECO:0000259" key="7">
    <source>
        <dbReference type="Pfam" id="PF02776"/>
    </source>
</evidence>
<comment type="catalytic activity">
    <reaction evidence="6">
        <text>isochorismate + 2-oxoglutarate + H(+) = 5-enolpyruvoyl-6-hydroxy-2-succinyl-cyclohex-3-ene-1-carboxylate + CO2</text>
        <dbReference type="Rhea" id="RHEA:25593"/>
        <dbReference type="ChEBI" id="CHEBI:15378"/>
        <dbReference type="ChEBI" id="CHEBI:16526"/>
        <dbReference type="ChEBI" id="CHEBI:16810"/>
        <dbReference type="ChEBI" id="CHEBI:29780"/>
        <dbReference type="ChEBI" id="CHEBI:58818"/>
        <dbReference type="EC" id="2.2.1.9"/>
    </reaction>
</comment>
<dbReference type="RefSeq" id="WP_165141583.1">
    <property type="nucleotide sequence ID" value="NZ_JAALLT010000003.1"/>
</dbReference>
<dbReference type="Pfam" id="PF02776">
    <property type="entry name" value="TPP_enzyme_N"/>
    <property type="match status" value="1"/>
</dbReference>
<dbReference type="EMBL" id="JAALLT010000003">
    <property type="protein sequence ID" value="NGP76810.1"/>
    <property type="molecule type" value="Genomic_DNA"/>
</dbReference>
<dbReference type="InterPro" id="IPR012001">
    <property type="entry name" value="Thiamin_PyroP_enz_TPP-bd_dom"/>
</dbReference>
<keyword evidence="4 6" id="KW-0786">Thiamine pyrophosphate</keyword>
<keyword evidence="1 6" id="KW-0808">Transferase</keyword>
<dbReference type="GO" id="GO:0000287">
    <property type="term" value="F:magnesium ion binding"/>
    <property type="evidence" value="ECO:0007669"/>
    <property type="project" value="UniProtKB-UniRule"/>
</dbReference>
<dbReference type="GO" id="GO:0030976">
    <property type="term" value="F:thiamine pyrophosphate binding"/>
    <property type="evidence" value="ECO:0007669"/>
    <property type="project" value="UniProtKB-UniRule"/>
</dbReference>
<feature type="domain" description="Thiamine pyrophosphate enzyme N-terminal TPP-binding" evidence="7">
    <location>
        <begin position="16"/>
        <end position="128"/>
    </location>
</feature>
<evidence type="ECO:0000256" key="3">
    <source>
        <dbReference type="ARBA" id="ARBA00022842"/>
    </source>
</evidence>
<keyword evidence="5 6" id="KW-0464">Manganese</keyword>
<comment type="function">
    <text evidence="6">Catalyzes the thiamine diphosphate-dependent decarboxylation of 2-oxoglutarate and the subsequent addition of the resulting succinic semialdehyde-thiamine pyrophosphate anion to isochorismate to yield 2-succinyl-5-enolpyruvyl-6-hydroxy-3-cyclohexene-1-carboxylate (SEPHCHC).</text>
</comment>
<dbReference type="Gene3D" id="3.40.50.970">
    <property type="match status" value="2"/>
</dbReference>
<sequence>MTDLNHQNLSFYRCTVFIRELFQRGVRHIVISPGSRSTPLTLAAAAHPYIKKHVILDERSAAFTALGIGKATGMPAVLICTSGTAAANYFPAVIEAFESGVPLIVATADRPPELRNTDANQTIDQTELYGNFVLEFRDISEPTGSDLELNTFIDNTGKIIERSLTEKGPIHLNFHFSKPLEPEKSFLEEIEAENKSLAQKTEKHIDLERTRSADQEAELYPLLENAMKPLVIIGQLPVGISIDPIYHLAENLNAPVLSESGYQNHSVSIQGYEGFLRNREIVEELSPDLILRLGLQPASKSLLNALDYWKPDHHIYFTIPPGRKETSLPVTHTFRWNGNDFTTEPLTGGRNFWLDQWDEASKKYLEYKSVLRDSYDVLTDGHVYEHISRQIPKGWWIFYSNSFPARDRSMFGQWKGQTVYTNRGASGIDGITSTNIGIGLSSSDPGILFTGDLAFLHDTNALLNSRLLSKPLVIVILNNNGGSIFRMLPIADHKKYFNDYFETPQQVEISTLCKSHHVSYQKIESIKQFTDFELGTFINESNSSLHVVECVTDPEASMKFRKQLWQKE</sequence>
<dbReference type="GO" id="GO:0030145">
    <property type="term" value="F:manganese ion binding"/>
    <property type="evidence" value="ECO:0007669"/>
    <property type="project" value="UniProtKB-UniRule"/>
</dbReference>
<keyword evidence="6" id="KW-0474">Menaquinone biosynthesis</keyword>
<keyword evidence="9" id="KW-1185">Reference proteome</keyword>
<name>A0A6M1SV27_9BACT</name>
<dbReference type="UniPathway" id="UPA01057">
    <property type="reaction ID" value="UER00164"/>
</dbReference>
<comment type="cofactor">
    <cofactor evidence="6">
        <name>Mg(2+)</name>
        <dbReference type="ChEBI" id="CHEBI:18420"/>
    </cofactor>
    <cofactor evidence="6">
        <name>Mn(2+)</name>
        <dbReference type="ChEBI" id="CHEBI:29035"/>
    </cofactor>
</comment>
<evidence type="ECO:0000313" key="8">
    <source>
        <dbReference type="EMBL" id="NGP76810.1"/>
    </source>
</evidence>
<dbReference type="Proteomes" id="UP000473278">
    <property type="component" value="Unassembled WGS sequence"/>
</dbReference>
<evidence type="ECO:0000256" key="2">
    <source>
        <dbReference type="ARBA" id="ARBA00022723"/>
    </source>
</evidence>
<dbReference type="SUPFAM" id="SSF52518">
    <property type="entry name" value="Thiamin diphosphate-binding fold (THDP-binding)"/>
    <property type="match status" value="2"/>
</dbReference>
<comment type="caution">
    <text evidence="8">The sequence shown here is derived from an EMBL/GenBank/DDBJ whole genome shotgun (WGS) entry which is preliminary data.</text>
</comment>
<dbReference type="PANTHER" id="PTHR42916">
    <property type="entry name" value="2-SUCCINYL-5-ENOLPYRUVYL-6-HYDROXY-3-CYCLOHEXENE-1-CARBOXYLATE SYNTHASE"/>
    <property type="match status" value="1"/>
</dbReference>
<proteinExistence type="inferred from homology"/>
<comment type="pathway">
    <text evidence="6">Quinol/quinone metabolism; menaquinone biosynthesis.</text>
</comment>
<comment type="similarity">
    <text evidence="6">Belongs to the TPP enzyme family. MenD subfamily.</text>
</comment>
<accession>A0A6M1SV27</accession>
<dbReference type="PANTHER" id="PTHR42916:SF1">
    <property type="entry name" value="PROTEIN PHYLLO, CHLOROPLASTIC"/>
    <property type="match status" value="1"/>
</dbReference>
<evidence type="ECO:0000256" key="1">
    <source>
        <dbReference type="ARBA" id="ARBA00022679"/>
    </source>
</evidence>
<dbReference type="HAMAP" id="MF_01659">
    <property type="entry name" value="MenD"/>
    <property type="match status" value="1"/>
</dbReference>
<evidence type="ECO:0000256" key="6">
    <source>
        <dbReference type="HAMAP-Rule" id="MF_01659"/>
    </source>
</evidence>
<keyword evidence="2 6" id="KW-0479">Metal-binding</keyword>
<evidence type="ECO:0000256" key="5">
    <source>
        <dbReference type="ARBA" id="ARBA00023211"/>
    </source>
</evidence>
<dbReference type="AlphaFoldDB" id="A0A6M1SV27"/>
<gene>
    <name evidence="6 8" type="primary">menD</name>
    <name evidence="8" type="ORF">G3570_09215</name>
</gene>
<evidence type="ECO:0000313" key="9">
    <source>
        <dbReference type="Proteomes" id="UP000473278"/>
    </source>
</evidence>